<dbReference type="PANTHER" id="PTHR21310">
    <property type="entry name" value="AMINOGLYCOSIDE PHOSPHOTRANSFERASE-RELATED-RELATED"/>
    <property type="match status" value="1"/>
</dbReference>
<proteinExistence type="predicted"/>
<dbReference type="PANTHER" id="PTHR21310:SF15">
    <property type="entry name" value="AMINOGLYCOSIDE PHOSPHOTRANSFERASE DOMAIN-CONTAINING PROTEIN"/>
    <property type="match status" value="1"/>
</dbReference>
<dbReference type="Proteomes" id="UP001256827">
    <property type="component" value="Chromosome"/>
</dbReference>
<dbReference type="InterPro" id="IPR051678">
    <property type="entry name" value="AGP_Transferase"/>
</dbReference>
<evidence type="ECO:0000259" key="1">
    <source>
        <dbReference type="Pfam" id="PF01636"/>
    </source>
</evidence>
<sequence length="303" mass="34510">MEKNKDQVSTVLELAYKYGLILNRDSVLINESGLDFLASFAEDEEGMPWVLRLPRRDDVVESAAYEQRVLSLVKPRLPVAVPDWKIHTTELIAYPRLAGVPAATIDPEVNQYVWEIDEKNLPEAFVDTLATTLVALHSIGNDEAAAAGIRILTSTEARTDFREKMEWVKRNYNVSDSLWTRWQRWIADDSYWPTFSTVVHGDLHPGHLLIGENGHVTGLIDWTEGEVSDPSIDFQLYYALFGEKGLSKLLDRYECRGGRVWARMAEHIVERYAAYPVLIALFAEKSNSDEFRQYAQSMLGREG</sequence>
<evidence type="ECO:0000313" key="3">
    <source>
        <dbReference type="Proteomes" id="UP001256827"/>
    </source>
</evidence>
<dbReference type="Gene3D" id="3.90.1200.10">
    <property type="match status" value="1"/>
</dbReference>
<protein>
    <submittedName>
        <fullName evidence="2">Macrolide 2'-phosphotransferase</fullName>
    </submittedName>
</protein>
<dbReference type="InterPro" id="IPR011009">
    <property type="entry name" value="Kinase-like_dom_sf"/>
</dbReference>
<reference evidence="2 3" key="1">
    <citation type="submission" date="2023-09" db="EMBL/GenBank/DDBJ databases">
        <title>Complete Genome and Methylome dissection of Bacillus brevis NEB573 original source of BbsI restriction endonuclease.</title>
        <authorList>
            <person name="Fomenkov A."/>
            <person name="Roberts R.D."/>
        </authorList>
    </citation>
    <scope>NUCLEOTIDE SEQUENCE [LARGE SCALE GENOMIC DNA]</scope>
    <source>
        <strain evidence="2 3">NEB573</strain>
    </source>
</reference>
<gene>
    <name evidence="2" type="ORF">RGB73_06760</name>
</gene>
<dbReference type="InterPro" id="IPR002575">
    <property type="entry name" value="Aminoglycoside_PTrfase"/>
</dbReference>
<dbReference type="Pfam" id="PF01636">
    <property type="entry name" value="APH"/>
    <property type="match status" value="1"/>
</dbReference>
<name>A0ABY9TA02_BREBE</name>
<dbReference type="Gene3D" id="3.30.200.20">
    <property type="entry name" value="Phosphorylase Kinase, domain 1"/>
    <property type="match status" value="1"/>
</dbReference>
<dbReference type="CDD" id="cd05152">
    <property type="entry name" value="MPH2"/>
    <property type="match status" value="1"/>
</dbReference>
<feature type="domain" description="Aminoglycoside phosphotransferase" evidence="1">
    <location>
        <begin position="30"/>
        <end position="267"/>
    </location>
</feature>
<keyword evidence="3" id="KW-1185">Reference proteome</keyword>
<evidence type="ECO:0000313" key="2">
    <source>
        <dbReference type="EMBL" id="WNC16011.1"/>
    </source>
</evidence>
<dbReference type="EMBL" id="CP134050">
    <property type="protein sequence ID" value="WNC16011.1"/>
    <property type="molecule type" value="Genomic_DNA"/>
</dbReference>
<dbReference type="RefSeq" id="WP_310770306.1">
    <property type="nucleotide sequence ID" value="NZ_CP134050.1"/>
</dbReference>
<dbReference type="SUPFAM" id="SSF56112">
    <property type="entry name" value="Protein kinase-like (PK-like)"/>
    <property type="match status" value="1"/>
</dbReference>
<accession>A0ABY9TA02</accession>
<organism evidence="2 3">
    <name type="scientific">Brevibacillus brevis</name>
    <name type="common">Bacillus brevis</name>
    <dbReference type="NCBI Taxonomy" id="1393"/>
    <lineage>
        <taxon>Bacteria</taxon>
        <taxon>Bacillati</taxon>
        <taxon>Bacillota</taxon>
        <taxon>Bacilli</taxon>
        <taxon>Bacillales</taxon>
        <taxon>Paenibacillaceae</taxon>
        <taxon>Brevibacillus</taxon>
    </lineage>
</organism>